<keyword evidence="2 5" id="KW-0812">Transmembrane</keyword>
<feature type="transmembrane region" description="Helical" evidence="5">
    <location>
        <begin position="36"/>
        <end position="56"/>
    </location>
</feature>
<feature type="transmembrane region" description="Helical" evidence="5">
    <location>
        <begin position="164"/>
        <end position="182"/>
    </location>
</feature>
<accession>A0A1H9JDF0</accession>
<evidence type="ECO:0000256" key="5">
    <source>
        <dbReference type="SAM" id="Phobius"/>
    </source>
</evidence>
<proteinExistence type="predicted"/>
<feature type="domain" description="NnrU" evidence="6">
    <location>
        <begin position="3"/>
        <end position="190"/>
    </location>
</feature>
<dbReference type="EMBL" id="FOFG01000008">
    <property type="protein sequence ID" value="SEQ84787.1"/>
    <property type="molecule type" value="Genomic_DNA"/>
</dbReference>
<evidence type="ECO:0000259" key="6">
    <source>
        <dbReference type="Pfam" id="PF07298"/>
    </source>
</evidence>
<dbReference type="OrthoDB" id="5293641at2"/>
<feature type="transmembrane region" description="Helical" evidence="5">
    <location>
        <begin position="6"/>
        <end position="24"/>
    </location>
</feature>
<organism evidence="7 8">
    <name type="scientific">Faunimonas pinastri</name>
    <dbReference type="NCBI Taxonomy" id="1855383"/>
    <lineage>
        <taxon>Bacteria</taxon>
        <taxon>Pseudomonadati</taxon>
        <taxon>Pseudomonadota</taxon>
        <taxon>Alphaproteobacteria</taxon>
        <taxon>Hyphomicrobiales</taxon>
        <taxon>Afifellaceae</taxon>
        <taxon>Faunimonas</taxon>
    </lineage>
</organism>
<evidence type="ECO:0000256" key="1">
    <source>
        <dbReference type="ARBA" id="ARBA00004141"/>
    </source>
</evidence>
<dbReference type="InterPro" id="IPR009915">
    <property type="entry name" value="NnrU_dom"/>
</dbReference>
<keyword evidence="8" id="KW-1185">Reference proteome</keyword>
<sequence>MPLLIIGLILFLGSHSVRIFAPAWRERQIERFGRGPWRVMHSVASLVGLILLVWGYQTARQDPTVVWLPPYGMNHLAILLNFFTFVLFAAYFVPAGRLKPALGHPMVLAVKVWALAHLLANGTLNDIVLFGAFLVWAIADYALLRRRDRQSGIVRVRGPVRNDILAVVLGAVLWAVILFWLHRAVVGVSPLY</sequence>
<dbReference type="STRING" id="1855383.SAMN05216548_10881"/>
<evidence type="ECO:0000256" key="2">
    <source>
        <dbReference type="ARBA" id="ARBA00022692"/>
    </source>
</evidence>
<evidence type="ECO:0000256" key="3">
    <source>
        <dbReference type="ARBA" id="ARBA00022989"/>
    </source>
</evidence>
<feature type="transmembrane region" description="Helical" evidence="5">
    <location>
        <begin position="76"/>
        <end position="94"/>
    </location>
</feature>
<protein>
    <submittedName>
        <fullName evidence="7">Uncharacterized membrane protein</fullName>
    </submittedName>
</protein>
<evidence type="ECO:0000313" key="8">
    <source>
        <dbReference type="Proteomes" id="UP000199647"/>
    </source>
</evidence>
<evidence type="ECO:0000313" key="7">
    <source>
        <dbReference type="EMBL" id="SEQ84787.1"/>
    </source>
</evidence>
<comment type="subcellular location">
    <subcellularLocation>
        <location evidence="1">Membrane</location>
        <topology evidence="1">Multi-pass membrane protein</topology>
    </subcellularLocation>
</comment>
<dbReference type="AlphaFoldDB" id="A0A1H9JDF0"/>
<dbReference type="RefSeq" id="WP_092496852.1">
    <property type="nucleotide sequence ID" value="NZ_FOFG01000008.1"/>
</dbReference>
<dbReference type="Proteomes" id="UP000199647">
    <property type="component" value="Unassembled WGS sequence"/>
</dbReference>
<name>A0A1H9JDF0_9HYPH</name>
<gene>
    <name evidence="7" type="ORF">SAMN05216548_10881</name>
</gene>
<reference evidence="7 8" key="1">
    <citation type="submission" date="2016-10" db="EMBL/GenBank/DDBJ databases">
        <authorList>
            <person name="de Groot N.N."/>
        </authorList>
    </citation>
    <scope>NUCLEOTIDE SEQUENCE [LARGE SCALE GENOMIC DNA]</scope>
    <source>
        <strain evidence="7 8">A52C2</strain>
    </source>
</reference>
<feature type="transmembrane region" description="Helical" evidence="5">
    <location>
        <begin position="101"/>
        <end position="121"/>
    </location>
</feature>
<keyword evidence="4 5" id="KW-0472">Membrane</keyword>
<dbReference type="Pfam" id="PF07298">
    <property type="entry name" value="NnrU"/>
    <property type="match status" value="1"/>
</dbReference>
<feature type="transmembrane region" description="Helical" evidence="5">
    <location>
        <begin position="127"/>
        <end position="144"/>
    </location>
</feature>
<keyword evidence="3 5" id="KW-1133">Transmembrane helix</keyword>
<evidence type="ECO:0000256" key="4">
    <source>
        <dbReference type="ARBA" id="ARBA00023136"/>
    </source>
</evidence>
<dbReference type="GO" id="GO:0016020">
    <property type="term" value="C:membrane"/>
    <property type="evidence" value="ECO:0007669"/>
    <property type="project" value="UniProtKB-SubCell"/>
</dbReference>